<reference evidence="3" key="1">
    <citation type="journal article" date="2015" name="PeerJ">
        <title>First genomic representation of candidate bacterial phylum KSB3 points to enhanced environmental sensing as a trigger of wastewater bulking.</title>
        <authorList>
            <person name="Sekiguchi Y."/>
            <person name="Ohashi A."/>
            <person name="Parks D.H."/>
            <person name="Yamauchi T."/>
            <person name="Tyson G.W."/>
            <person name="Hugenholtz P."/>
        </authorList>
    </citation>
    <scope>NUCLEOTIDE SEQUENCE [LARGE SCALE GENOMIC DNA]</scope>
</reference>
<feature type="domain" description="DUF2157" evidence="2">
    <location>
        <begin position="14"/>
        <end position="154"/>
    </location>
</feature>
<sequence>MAKKDRIIRQELRQWRDDSLISQELYDSLSSRYREEAWDVSVIIRWTLILGAIMLGIGLISFFLAIMDSMALVAIVLTLLCGLSYYFGFSMTSRTSGRYYPKSGNALIAVACLLLCGDIFVIGDLLSSGSGHWPFLLLIASAIYFSVAYWHKNTLVLVFALLGLATWFGTESGYMSGWGTYFLGLNYPMRFALVSPLVVLFGYLHEKLRLFNAPESFVKAYYSIGLLYVNLSLWIMSIFGNYGDIDIWRDASQWELLVFALIWGLADVVIFVIGSRWQNRMFTGYAIVFLILNLYTRYFEFFWDEMHKALFFIILGGISITAGLLFERRLKKAPREQA</sequence>
<feature type="transmembrane region" description="Helical" evidence="1">
    <location>
        <begin position="216"/>
        <end position="236"/>
    </location>
</feature>
<proteinExistence type="predicted"/>
<dbReference type="HOGENOM" id="CLU_796293_0_0_0"/>
<gene>
    <name evidence="3" type="ORF">U14_01654</name>
</gene>
<evidence type="ECO:0000313" key="4">
    <source>
        <dbReference type="Proteomes" id="UP000030700"/>
    </source>
</evidence>
<dbReference type="InterPro" id="IPR018677">
    <property type="entry name" value="DUF2157"/>
</dbReference>
<dbReference type="Pfam" id="PF09925">
    <property type="entry name" value="DUF2157"/>
    <property type="match status" value="1"/>
</dbReference>
<dbReference type="AlphaFoldDB" id="A0A0S6VST4"/>
<organism evidence="3">
    <name type="scientific">Candidatus Moduliflexus flocculans</name>
    <dbReference type="NCBI Taxonomy" id="1499966"/>
    <lineage>
        <taxon>Bacteria</taxon>
        <taxon>Candidatus Moduliflexota</taxon>
        <taxon>Candidatus Moduliflexia</taxon>
        <taxon>Candidatus Moduliflexales</taxon>
        <taxon>Candidatus Moduliflexaceae</taxon>
    </lineage>
</organism>
<feature type="transmembrane region" description="Helical" evidence="1">
    <location>
        <begin position="309"/>
        <end position="326"/>
    </location>
</feature>
<keyword evidence="4" id="KW-1185">Reference proteome</keyword>
<feature type="transmembrane region" description="Helical" evidence="1">
    <location>
        <begin position="70"/>
        <end position="87"/>
    </location>
</feature>
<protein>
    <submittedName>
        <fullName evidence="3">Integral membrane protein</fullName>
    </submittedName>
</protein>
<feature type="transmembrane region" description="Helical" evidence="1">
    <location>
        <begin position="107"/>
        <end position="126"/>
    </location>
</feature>
<evidence type="ECO:0000259" key="2">
    <source>
        <dbReference type="Pfam" id="PF09925"/>
    </source>
</evidence>
<feature type="transmembrane region" description="Helical" evidence="1">
    <location>
        <begin position="42"/>
        <end position="64"/>
    </location>
</feature>
<keyword evidence="1" id="KW-0472">Membrane</keyword>
<feature type="transmembrane region" description="Helical" evidence="1">
    <location>
        <begin position="282"/>
        <end position="303"/>
    </location>
</feature>
<name>A0A0S6VST4_9BACT</name>
<feature type="transmembrane region" description="Helical" evidence="1">
    <location>
        <begin position="187"/>
        <end position="204"/>
    </location>
</feature>
<keyword evidence="1" id="KW-0812">Transmembrane</keyword>
<accession>A0A0S6VST4</accession>
<keyword evidence="1" id="KW-1133">Transmembrane helix</keyword>
<dbReference type="EMBL" id="DF820456">
    <property type="protein sequence ID" value="GAK50423.1"/>
    <property type="molecule type" value="Genomic_DNA"/>
</dbReference>
<feature type="transmembrane region" description="Helical" evidence="1">
    <location>
        <begin position="256"/>
        <end position="275"/>
    </location>
</feature>
<feature type="transmembrane region" description="Helical" evidence="1">
    <location>
        <begin position="155"/>
        <end position="175"/>
    </location>
</feature>
<feature type="transmembrane region" description="Helical" evidence="1">
    <location>
        <begin position="132"/>
        <end position="150"/>
    </location>
</feature>
<dbReference type="Proteomes" id="UP000030700">
    <property type="component" value="Unassembled WGS sequence"/>
</dbReference>
<evidence type="ECO:0000313" key="3">
    <source>
        <dbReference type="EMBL" id="GAK50423.1"/>
    </source>
</evidence>
<evidence type="ECO:0000256" key="1">
    <source>
        <dbReference type="SAM" id="Phobius"/>
    </source>
</evidence>